<dbReference type="GO" id="GO:0005737">
    <property type="term" value="C:cytoplasm"/>
    <property type="evidence" value="ECO:0007669"/>
    <property type="project" value="UniProtKB-SubCell"/>
</dbReference>
<dbReference type="EMBL" id="PQCO01000302">
    <property type="protein sequence ID" value="PUD98527.1"/>
    <property type="molecule type" value="Genomic_DNA"/>
</dbReference>
<evidence type="ECO:0000256" key="4">
    <source>
        <dbReference type="ARBA" id="ARBA00022490"/>
    </source>
</evidence>
<keyword evidence="4 10" id="KW-0963">Cytoplasm</keyword>
<dbReference type="GO" id="GO:0004721">
    <property type="term" value="F:phosphoprotein phosphatase activity"/>
    <property type="evidence" value="ECO:0007669"/>
    <property type="project" value="UniProtKB-KW"/>
</dbReference>
<comment type="caution">
    <text evidence="12">The sequence shown here is derived from an EMBL/GenBank/DDBJ whole genome shotgun (WGS) entry which is preliminary data.</text>
</comment>
<dbReference type="PANTHER" id="PTHR43693:SF1">
    <property type="entry name" value="PROTEIN PHOSPHATASE CHEZ"/>
    <property type="match status" value="1"/>
</dbReference>
<organism evidence="12 13">
    <name type="scientific">Candidatus Sedimenticola endophacoides</name>
    <dbReference type="NCBI Taxonomy" id="2548426"/>
    <lineage>
        <taxon>Bacteria</taxon>
        <taxon>Pseudomonadati</taxon>
        <taxon>Pseudomonadota</taxon>
        <taxon>Gammaproteobacteria</taxon>
        <taxon>Chromatiales</taxon>
        <taxon>Sedimenticolaceae</taxon>
        <taxon>Sedimenticola</taxon>
    </lineage>
</organism>
<evidence type="ECO:0000256" key="3">
    <source>
        <dbReference type="ARBA" id="ARBA00018484"/>
    </source>
</evidence>
<keyword evidence="5 10" id="KW-0145">Chemotaxis</keyword>
<evidence type="ECO:0000256" key="11">
    <source>
        <dbReference type="PIRSR" id="PIRSR002884-1"/>
    </source>
</evidence>
<dbReference type="EC" id="3.1.3.-" evidence="10"/>
<comment type="similarity">
    <text evidence="2 10">Belongs to the CheZ family.</text>
</comment>
<comment type="subunit">
    <text evidence="10">Homodimer.</text>
</comment>
<dbReference type="Proteomes" id="UP000250928">
    <property type="component" value="Unassembled WGS sequence"/>
</dbReference>
<evidence type="ECO:0000256" key="7">
    <source>
        <dbReference type="ARBA" id="ARBA00022801"/>
    </source>
</evidence>
<evidence type="ECO:0000313" key="12">
    <source>
        <dbReference type="EMBL" id="PUD98527.1"/>
    </source>
</evidence>
<dbReference type="GO" id="GO:0006935">
    <property type="term" value="P:chemotaxis"/>
    <property type="evidence" value="ECO:0007669"/>
    <property type="project" value="UniProtKB-KW"/>
</dbReference>
<evidence type="ECO:0000256" key="6">
    <source>
        <dbReference type="ARBA" id="ARBA00022779"/>
    </source>
</evidence>
<dbReference type="PIRSF" id="PIRSF002884">
    <property type="entry name" value="CheZ"/>
    <property type="match status" value="1"/>
</dbReference>
<dbReference type="GO" id="GO:0050920">
    <property type="term" value="P:regulation of chemotaxis"/>
    <property type="evidence" value="ECO:0007669"/>
    <property type="project" value="InterPro"/>
</dbReference>
<name>A0A657PUX4_9GAMM</name>
<proteinExistence type="inferred from homology"/>
<dbReference type="AlphaFoldDB" id="A0A657PUX4"/>
<keyword evidence="8 10" id="KW-0904">Protein phosphatase</keyword>
<dbReference type="InterPro" id="IPR050992">
    <property type="entry name" value="CheZ_family_phosphatases"/>
</dbReference>
<dbReference type="PANTHER" id="PTHR43693">
    <property type="entry name" value="PROTEIN PHOSPHATASE CHEZ"/>
    <property type="match status" value="1"/>
</dbReference>
<feature type="site" description="Enhances dephosphorylation of CheY-P" evidence="11">
    <location>
        <position position="171"/>
    </location>
</feature>
<protein>
    <recommendedName>
        <fullName evidence="3 10">Protein phosphatase CheZ</fullName>
        <ecNumber evidence="10">3.1.3.-</ecNumber>
    </recommendedName>
    <alternativeName>
        <fullName evidence="9 10">Chemotaxis protein CheZ</fullName>
    </alternativeName>
</protein>
<evidence type="ECO:0000313" key="13">
    <source>
        <dbReference type="Proteomes" id="UP000250928"/>
    </source>
</evidence>
<comment type="function">
    <text evidence="10">Plays an important role in bacterial chemotaxis signal transduction pathway by accelerating the dephosphorylation of phosphorylated CheY (CheY-P).</text>
</comment>
<accession>A0A657PUX4</accession>
<reference evidence="12 13" key="1">
    <citation type="submission" date="2018-01" db="EMBL/GenBank/DDBJ databases">
        <title>Novel co-symbiosis in the lucinid bivalve Phacoides pectinatus.</title>
        <authorList>
            <person name="Lim S.J."/>
            <person name="Davis B.G."/>
            <person name="Gill D.E."/>
            <person name="Engel A.S."/>
            <person name="Anderson L.C."/>
            <person name="Campbell B.J."/>
        </authorList>
    </citation>
    <scope>NUCLEOTIDE SEQUENCE [LARGE SCALE GENOMIC DNA]</scope>
    <source>
        <strain evidence="12">N3_P5</strain>
    </source>
</reference>
<comment type="subcellular location">
    <subcellularLocation>
        <location evidence="1 10">Cytoplasm</location>
    </subcellularLocation>
</comment>
<evidence type="ECO:0000256" key="8">
    <source>
        <dbReference type="ARBA" id="ARBA00022912"/>
    </source>
</evidence>
<evidence type="ECO:0000256" key="5">
    <source>
        <dbReference type="ARBA" id="ARBA00022500"/>
    </source>
</evidence>
<sequence length="237" mass="25823">MSDDERLALARQLVACLEDGREADAQQIVNVLTRSRESELFREVGRLTRELHDAIEGFLLDGRVAELARDEIPDARKRLNHVVDMTQESADKTLGAIEESLSLSRELGARAERVRHCCDGLDPLSASPGEVARLVAELESMTALAGDSARRLHTRLTEALMAQEFQDLSGQIIQKVIKLVQDVENKLVRLVSISGQKVVDGVPGTGAWSGPAVPGIDSGDRLADQDDVDDLLSSMGF</sequence>
<dbReference type="Pfam" id="PF04344">
    <property type="entry name" value="CheZ"/>
    <property type="match status" value="1"/>
</dbReference>
<dbReference type="Gene3D" id="1.10.287.500">
    <property type="entry name" value="Helix hairpin bin"/>
    <property type="match status" value="1"/>
</dbReference>
<dbReference type="InterPro" id="IPR007439">
    <property type="entry name" value="Chemotax_Pase_CheZ"/>
</dbReference>
<keyword evidence="7 10" id="KW-0378">Hydrolase</keyword>
<evidence type="ECO:0000256" key="1">
    <source>
        <dbReference type="ARBA" id="ARBA00004496"/>
    </source>
</evidence>
<dbReference type="GO" id="GO:0009288">
    <property type="term" value="C:bacterial-type flagellum"/>
    <property type="evidence" value="ECO:0007669"/>
    <property type="project" value="InterPro"/>
</dbReference>
<keyword evidence="6 10" id="KW-0283">Flagellar rotation</keyword>
<dbReference type="SUPFAM" id="SSF75708">
    <property type="entry name" value="Chemotaxis phosphatase CheZ"/>
    <property type="match status" value="1"/>
</dbReference>
<gene>
    <name evidence="12" type="ORF">C3L24_12645</name>
</gene>
<evidence type="ECO:0000256" key="9">
    <source>
        <dbReference type="ARBA" id="ARBA00029599"/>
    </source>
</evidence>
<evidence type="ECO:0000256" key="2">
    <source>
        <dbReference type="ARBA" id="ARBA00005908"/>
    </source>
</evidence>
<evidence type="ECO:0000256" key="10">
    <source>
        <dbReference type="PIRNR" id="PIRNR002884"/>
    </source>
</evidence>
<dbReference type="GO" id="GO:0097588">
    <property type="term" value="P:archaeal or bacterial-type flagellum-dependent cell motility"/>
    <property type="evidence" value="ECO:0007669"/>
    <property type="project" value="UniProtKB-KW"/>
</dbReference>